<protein>
    <submittedName>
        <fullName evidence="1">Uncharacterized protein</fullName>
    </submittedName>
</protein>
<evidence type="ECO:0000313" key="1">
    <source>
        <dbReference type="EMBL" id="AGH44821.1"/>
    </source>
</evidence>
<dbReference type="RefSeq" id="WP_007635352.1">
    <property type="nucleotide sequence ID" value="NC_020514.1"/>
</dbReference>
<dbReference type="Proteomes" id="UP000011864">
    <property type="component" value="Chromosome"/>
</dbReference>
<evidence type="ECO:0000313" key="2">
    <source>
        <dbReference type="Proteomes" id="UP000011864"/>
    </source>
</evidence>
<accession>K6ZJM9</accession>
<sequence>MLICKDKKYQQICDLTHDGALCSKQRIDSINSLVMQQNEKSVKNGYAALTQLDTYKACLENSVLAQSSREKSDEVSRYFAIANISDYQNKIVIETIGIRPEINLWLYQKTGNTDHWESMVNGVAMTESVHRDVYFVMMANASSRSMDEAKKIAGLQLARTELLNELNPDVYEFYVRYHTNKADNFRAAVWYGLHAEYVENTHGINNQYFKLYEKMKK</sequence>
<gene>
    <name evidence="1" type="ORF">C427_2712</name>
</gene>
<proteinExistence type="predicted"/>
<dbReference type="Pfam" id="PF11207">
    <property type="entry name" value="DUF2989"/>
    <property type="match status" value="1"/>
</dbReference>
<dbReference type="PATRIC" id="fig|1129794.4.peg.2694"/>
<dbReference type="EMBL" id="CP003837">
    <property type="protein sequence ID" value="AGH44821.1"/>
    <property type="molecule type" value="Genomic_DNA"/>
</dbReference>
<keyword evidence="2" id="KW-1185">Reference proteome</keyword>
<name>K6ZJM9_9ALTE</name>
<dbReference type="HOGENOM" id="CLU_1271289_0_0_6"/>
<organism evidence="1 2">
    <name type="scientific">Paraglaciecola psychrophila 170</name>
    <dbReference type="NCBI Taxonomy" id="1129794"/>
    <lineage>
        <taxon>Bacteria</taxon>
        <taxon>Pseudomonadati</taxon>
        <taxon>Pseudomonadota</taxon>
        <taxon>Gammaproteobacteria</taxon>
        <taxon>Alteromonadales</taxon>
        <taxon>Alteromonadaceae</taxon>
        <taxon>Paraglaciecola</taxon>
    </lineage>
</organism>
<dbReference type="AlphaFoldDB" id="K6ZJM9"/>
<reference evidence="1 2" key="1">
    <citation type="journal article" date="2013" name="Genome Announc.">
        <title>Complete Genome Sequence of Glaciecola psychrophila Strain 170T.</title>
        <authorList>
            <person name="Yin J."/>
            <person name="Chen J."/>
            <person name="Liu G."/>
            <person name="Yu Y."/>
            <person name="Song L."/>
            <person name="Wang X."/>
            <person name="Qu X."/>
        </authorList>
    </citation>
    <scope>NUCLEOTIDE SEQUENCE [LARGE SCALE GENOMIC DNA]</scope>
    <source>
        <strain evidence="1 2">170</strain>
    </source>
</reference>
<dbReference type="KEGG" id="gps:C427_2712"/>
<dbReference type="OrthoDB" id="5900133at2"/>
<dbReference type="InterPro" id="IPR021372">
    <property type="entry name" value="DUF2989"/>
</dbReference>